<keyword evidence="2" id="KW-0408">Iron</keyword>
<organism evidence="5 6">
    <name type="scientific">Desulfomicrobium orale DSM 12838</name>
    <dbReference type="NCBI Taxonomy" id="888061"/>
    <lineage>
        <taxon>Bacteria</taxon>
        <taxon>Pseudomonadati</taxon>
        <taxon>Thermodesulfobacteriota</taxon>
        <taxon>Desulfovibrionia</taxon>
        <taxon>Desulfovibrionales</taxon>
        <taxon>Desulfomicrobiaceae</taxon>
        <taxon>Desulfomicrobium</taxon>
    </lineage>
</organism>
<dbReference type="PANTHER" id="PTHR11615">
    <property type="entry name" value="NITRATE, FORMATE, IRON DEHYDROGENASE"/>
    <property type="match status" value="1"/>
</dbReference>
<dbReference type="Gene3D" id="3.40.50.1780">
    <property type="match status" value="1"/>
</dbReference>
<evidence type="ECO:0000259" key="4">
    <source>
        <dbReference type="PROSITE" id="PS51379"/>
    </source>
</evidence>
<feature type="domain" description="4Fe-4S ferredoxin-type" evidence="4">
    <location>
        <begin position="27"/>
        <end position="58"/>
    </location>
</feature>
<name>A0A0X8JNZ2_9BACT</name>
<gene>
    <name evidence="5" type="ORF">AXF15_03285</name>
</gene>
<dbReference type="KEGG" id="doa:AXF15_03285"/>
<dbReference type="RefSeq" id="WP_066603283.1">
    <property type="nucleotide sequence ID" value="NZ_CP014230.1"/>
</dbReference>
<accession>A0A0X8JNZ2</accession>
<reference evidence="6" key="1">
    <citation type="submission" date="2016-02" db="EMBL/GenBank/DDBJ databases">
        <authorList>
            <person name="Holder M.E."/>
            <person name="Ajami N.J."/>
            <person name="Petrosino J.F."/>
        </authorList>
    </citation>
    <scope>NUCLEOTIDE SEQUENCE [LARGE SCALE GENOMIC DNA]</scope>
    <source>
        <strain evidence="6">DSM 12838</strain>
    </source>
</reference>
<dbReference type="STRING" id="888061.AXF15_03285"/>
<dbReference type="GO" id="GO:0005506">
    <property type="term" value="F:iron ion binding"/>
    <property type="evidence" value="ECO:0007669"/>
    <property type="project" value="InterPro"/>
</dbReference>
<dbReference type="AlphaFoldDB" id="A0A0X8JNZ2"/>
<evidence type="ECO:0000313" key="5">
    <source>
        <dbReference type="EMBL" id="AMD92229.1"/>
    </source>
</evidence>
<dbReference type="OrthoDB" id="9810782at2"/>
<dbReference type="Proteomes" id="UP000063964">
    <property type="component" value="Chromosome"/>
</dbReference>
<dbReference type="PROSITE" id="PS51379">
    <property type="entry name" value="4FE4S_FER_2"/>
    <property type="match status" value="2"/>
</dbReference>
<feature type="domain" description="4Fe-4S ferredoxin-type" evidence="4">
    <location>
        <begin position="59"/>
        <end position="87"/>
    </location>
</feature>
<dbReference type="InterPro" id="IPR004108">
    <property type="entry name" value="Fe_hydrogenase_lsu_C"/>
</dbReference>
<dbReference type="SUPFAM" id="SSF54862">
    <property type="entry name" value="4Fe-4S ferredoxins"/>
    <property type="match status" value="1"/>
</dbReference>
<dbReference type="GO" id="GO:0051536">
    <property type="term" value="F:iron-sulfur cluster binding"/>
    <property type="evidence" value="ECO:0007669"/>
    <property type="project" value="UniProtKB-KW"/>
</dbReference>
<evidence type="ECO:0000256" key="1">
    <source>
        <dbReference type="ARBA" id="ARBA00022723"/>
    </source>
</evidence>
<dbReference type="Pfam" id="PF02906">
    <property type="entry name" value="Fe_hyd_lg_C"/>
    <property type="match status" value="1"/>
</dbReference>
<dbReference type="NCBIfam" id="TIGR02512">
    <property type="entry name" value="FeFe_hydrog_A"/>
    <property type="match status" value="1"/>
</dbReference>
<dbReference type="EMBL" id="CP014230">
    <property type="protein sequence ID" value="AMD92229.1"/>
    <property type="molecule type" value="Genomic_DNA"/>
</dbReference>
<dbReference type="Gene3D" id="3.40.950.10">
    <property type="entry name" value="Fe-only Hydrogenase (Larger Subunit), Chain L, domain 3"/>
    <property type="match status" value="1"/>
</dbReference>
<dbReference type="PROSITE" id="PS00198">
    <property type="entry name" value="4FE4S_FER_1"/>
    <property type="match status" value="2"/>
</dbReference>
<proteinExistence type="predicted"/>
<evidence type="ECO:0000256" key="2">
    <source>
        <dbReference type="ARBA" id="ARBA00023004"/>
    </source>
</evidence>
<keyword evidence="6" id="KW-1185">Reference proteome</keyword>
<evidence type="ECO:0000256" key="3">
    <source>
        <dbReference type="ARBA" id="ARBA00023014"/>
    </source>
</evidence>
<dbReference type="InterPro" id="IPR017900">
    <property type="entry name" value="4Fe4S_Fe_S_CS"/>
</dbReference>
<dbReference type="SUPFAM" id="SSF53920">
    <property type="entry name" value="Fe-only hydrogenase"/>
    <property type="match status" value="1"/>
</dbReference>
<evidence type="ECO:0000313" key="6">
    <source>
        <dbReference type="Proteomes" id="UP000063964"/>
    </source>
</evidence>
<dbReference type="GO" id="GO:0008901">
    <property type="term" value="F:ferredoxin hydrogenase activity"/>
    <property type="evidence" value="ECO:0007669"/>
    <property type="project" value="InterPro"/>
</dbReference>
<dbReference type="Gene3D" id="3.30.70.20">
    <property type="match status" value="1"/>
</dbReference>
<dbReference type="InterPro" id="IPR050340">
    <property type="entry name" value="Cytosolic_Fe-S_CAF"/>
</dbReference>
<keyword evidence="1" id="KW-0479">Metal-binding</keyword>
<protein>
    <submittedName>
        <fullName evidence="5">Iron hydrogenase</fullName>
    </submittedName>
</protein>
<keyword evidence="3" id="KW-0411">Iron-sulfur</keyword>
<dbReference type="Pfam" id="PF00037">
    <property type="entry name" value="Fer4"/>
    <property type="match status" value="2"/>
</dbReference>
<dbReference type="InterPro" id="IPR017896">
    <property type="entry name" value="4Fe4S_Fe-S-bd"/>
</dbReference>
<dbReference type="InterPro" id="IPR009016">
    <property type="entry name" value="Fe_hydrogenase"/>
</dbReference>
<sequence length="422" mass="46386">MSERILMEGIYYEDSFPDPKTDPDSLFFIEIDKDRCIGCDTCLDYCPTGAIWGDFAEPHEIRFRELCINCGQCLTHCPENAIYESQSWVRKVDEMLADKSKKVIAMPAPAVRYALGDCFGLPVGTVTTDKMLAALKKLGFTHCWDNEFGADVTIWEEGDEFVKRLTGKIDAPLPQFTSCCPGWHKYVETLYPELLPHLSTAKSPIGMLGALSKTYGADTRKYDRADVYTVSIMPCTAKKYEGMRSDLWSSGYQDIDATIDTRELAYMLKKAGIDLAAMPSGERDSLMGESSGGATLFGVTGGVMEAALRFAHHTVTGKAPASWDFTPVRGLKGVKEANVPIGDVTVKVAVVHGGKRFKDICEAIKAGKAPWHFVEFMACPGGCICGGGQPIMPGVMESASMATKRFMASCRNRLKMMEENRA</sequence>
<dbReference type="InterPro" id="IPR013352">
    <property type="entry name" value="Fe_hydrogenase_subset"/>
</dbReference>